<dbReference type="GeneID" id="93000479"/>
<keyword evidence="3" id="KW-1185">Reference proteome</keyword>
<dbReference type="PaxDb" id="195103-CPF_0220"/>
<dbReference type="STRING" id="195103.CPF_0220"/>
<dbReference type="EMBL" id="CP000246">
    <property type="protein sequence ID" value="ABG82259.1"/>
    <property type="molecule type" value="Genomic_DNA"/>
</dbReference>
<gene>
    <name evidence="2" type="ordered locus">CPF_0220</name>
</gene>
<dbReference type="AlphaFoldDB" id="A0A0H2YN86"/>
<evidence type="ECO:0000259" key="1">
    <source>
        <dbReference type="Pfam" id="PF04324"/>
    </source>
</evidence>
<dbReference type="InterPro" id="IPR041854">
    <property type="entry name" value="BFD-like_2Fe2S-bd_dom_sf"/>
</dbReference>
<proteinExistence type="predicted"/>
<reference evidence="2 3" key="1">
    <citation type="journal article" date="2006" name="Genome Res.">
        <title>Skewed genomic variability in strains of the toxigenic bacterial pathogen, Clostridium perfringens.</title>
        <authorList>
            <person name="Myers G.S."/>
            <person name="Rasko D.A."/>
            <person name="Cheung J.K."/>
            <person name="Ravel J."/>
            <person name="Seshadri R."/>
            <person name="Deboy R.T."/>
            <person name="Ren Q."/>
            <person name="Varga J."/>
            <person name="Awad M.M."/>
            <person name="Brinkac L.M."/>
            <person name="Daugherty S.C."/>
            <person name="Haft D.H."/>
            <person name="Dodson R.J."/>
            <person name="Madupu R."/>
            <person name="Nelson W.C."/>
            <person name="Rosovitz M.J."/>
            <person name="Sullivan S.A."/>
            <person name="Khouri H."/>
            <person name="Dimitrov G.I."/>
            <person name="Watkins K.L."/>
            <person name="Mulligan S."/>
            <person name="Benton J."/>
            <person name="Radune D."/>
            <person name="Fisher D.J."/>
            <person name="Atkins H.S."/>
            <person name="Hiscox T."/>
            <person name="Jost B.H."/>
            <person name="Billington S.J."/>
            <person name="Songer J.G."/>
            <person name="McClane B.A."/>
            <person name="Titball R.W."/>
            <person name="Rood J.I."/>
            <person name="Melville S.B."/>
            <person name="Paulsen I.T."/>
        </authorList>
    </citation>
    <scope>NUCLEOTIDE SEQUENCE [LARGE SCALE GENOMIC DNA]</scope>
    <source>
        <strain evidence="3">ATCC 13124 / DSM 756 / JCM 1290 / NCIMB 6125 / NCTC 8237 / S 107 / Type A</strain>
    </source>
</reference>
<dbReference type="HOGENOM" id="CLU_159205_4_0_9"/>
<dbReference type="RefSeq" id="WP_003458360.1">
    <property type="nucleotide sequence ID" value="NC_008261.1"/>
</dbReference>
<protein>
    <submittedName>
        <fullName evidence="2">Iron-sulfur cluster-binding protein</fullName>
    </submittedName>
</protein>
<feature type="domain" description="BFD-like [2Fe-2S]-binding" evidence="1">
    <location>
        <begin position="9"/>
        <end position="59"/>
    </location>
</feature>
<organism evidence="2 3">
    <name type="scientific">Clostridium perfringens (strain ATCC 13124 / DSM 756 / JCM 1290 / NCIMB 6125 / NCTC 8237 / Type A)</name>
    <dbReference type="NCBI Taxonomy" id="195103"/>
    <lineage>
        <taxon>Bacteria</taxon>
        <taxon>Bacillati</taxon>
        <taxon>Bacillota</taxon>
        <taxon>Clostridia</taxon>
        <taxon>Eubacteriales</taxon>
        <taxon>Clostridiaceae</taxon>
        <taxon>Clostridium</taxon>
    </lineage>
</organism>
<accession>A0A0H2YN86</accession>
<dbReference type="Proteomes" id="UP000001823">
    <property type="component" value="Chromosome"/>
</dbReference>
<evidence type="ECO:0000313" key="2">
    <source>
        <dbReference type="EMBL" id="ABG82259.1"/>
    </source>
</evidence>
<sequence length="61" mass="6854">MGNIDKDRIVCRCKKVSEGTVIEAIKNGADTYEKVKKETGANTYGCFACRLEIKKLLEENK</sequence>
<dbReference type="Pfam" id="PF04324">
    <property type="entry name" value="Fer2_BFD"/>
    <property type="match status" value="1"/>
</dbReference>
<name>A0A0H2YN86_CLOP1</name>
<dbReference type="InterPro" id="IPR007419">
    <property type="entry name" value="BFD-like_2Fe2S-bd_dom"/>
</dbReference>
<dbReference type="Gene3D" id="1.10.10.1100">
    <property type="entry name" value="BFD-like [2Fe-2S]-binding domain"/>
    <property type="match status" value="1"/>
</dbReference>
<dbReference type="KEGG" id="cpf:CPF_0220"/>
<evidence type="ECO:0000313" key="3">
    <source>
        <dbReference type="Proteomes" id="UP000001823"/>
    </source>
</evidence>